<feature type="signal peptide" evidence="2">
    <location>
        <begin position="1"/>
        <end position="26"/>
    </location>
</feature>
<gene>
    <name evidence="4" type="ORF">COMA2_70037</name>
</gene>
<feature type="chain" id="PRO_5006624136" description="Sulfatase-modifying factor enzyme-like domain-containing protein" evidence="2">
    <location>
        <begin position="27"/>
        <end position="326"/>
    </location>
</feature>
<evidence type="ECO:0000313" key="4">
    <source>
        <dbReference type="EMBL" id="CUS39235.1"/>
    </source>
</evidence>
<dbReference type="RefSeq" id="WP_090901441.1">
    <property type="nucleotide sequence ID" value="NZ_CZPZ01000034.1"/>
</dbReference>
<keyword evidence="2" id="KW-0732">Signal</keyword>
<dbReference type="Proteomes" id="UP000198736">
    <property type="component" value="Unassembled WGS sequence"/>
</dbReference>
<feature type="domain" description="Sulfatase-modifying factor enzyme-like" evidence="3">
    <location>
        <begin position="95"/>
        <end position="319"/>
    </location>
</feature>
<feature type="region of interest" description="Disordered" evidence="1">
    <location>
        <begin position="29"/>
        <end position="73"/>
    </location>
</feature>
<dbReference type="InterPro" id="IPR051043">
    <property type="entry name" value="Sulfatase_Mod_Factor_Kinase"/>
</dbReference>
<name>A0A0S4LNT7_9BACT</name>
<dbReference type="PANTHER" id="PTHR23150">
    <property type="entry name" value="SULFATASE MODIFYING FACTOR 1, 2"/>
    <property type="match status" value="1"/>
</dbReference>
<organism evidence="4 5">
    <name type="scientific">Candidatus Nitrospira nitrificans</name>
    <dbReference type="NCBI Taxonomy" id="1742973"/>
    <lineage>
        <taxon>Bacteria</taxon>
        <taxon>Pseudomonadati</taxon>
        <taxon>Nitrospirota</taxon>
        <taxon>Nitrospiria</taxon>
        <taxon>Nitrospirales</taxon>
        <taxon>Nitrospiraceae</taxon>
        <taxon>Nitrospira</taxon>
    </lineage>
</organism>
<dbReference type="InterPro" id="IPR042095">
    <property type="entry name" value="SUMF_sf"/>
</dbReference>
<feature type="region of interest" description="Disordered" evidence="1">
    <location>
        <begin position="270"/>
        <end position="289"/>
    </location>
</feature>
<evidence type="ECO:0000256" key="2">
    <source>
        <dbReference type="SAM" id="SignalP"/>
    </source>
</evidence>
<dbReference type="SUPFAM" id="SSF56436">
    <property type="entry name" value="C-type lectin-like"/>
    <property type="match status" value="1"/>
</dbReference>
<sequence>MNVRRIVTAWATGVLTLFLQIGLAAATEGRTSKPESVPSTSLKPDFSALPAKPSSANGDHKTAEKSKPPANGGAAHQLALLHAVVPELIGKDGAPMVLVSAGEFVMGSDKGDEDEAPAHRVYLNAFYIDKFEVTNGRFAKYVEAIQSEPPWGFTDKETPVIHAERPVRWVNWMDAMGYCLWLGKRLPTEAEWEKAARGTDERTYPWGNDPPTPVHAVYGLKEGGAETVSVIGNHHMGQSPYGVQDLAGNLYEWVLDWYAEDFYSSFINSPAINPRGPSEGTTKVQRGGSYINTPYRLRSSFRTKGDPTEQDPNVGFRCAQDVQKQP</sequence>
<evidence type="ECO:0000259" key="3">
    <source>
        <dbReference type="Pfam" id="PF03781"/>
    </source>
</evidence>
<dbReference type="PANTHER" id="PTHR23150:SF19">
    <property type="entry name" value="FORMYLGLYCINE-GENERATING ENZYME"/>
    <property type="match status" value="1"/>
</dbReference>
<dbReference type="STRING" id="1742973.COMA2_70037"/>
<feature type="compositionally biased region" description="Basic and acidic residues" evidence="1">
    <location>
        <begin position="58"/>
        <end position="67"/>
    </location>
</feature>
<dbReference type="InterPro" id="IPR016187">
    <property type="entry name" value="CTDL_fold"/>
</dbReference>
<accession>A0A0S4LNT7</accession>
<dbReference type="OrthoDB" id="9768004at2"/>
<dbReference type="InterPro" id="IPR005532">
    <property type="entry name" value="SUMF_dom"/>
</dbReference>
<proteinExistence type="predicted"/>
<dbReference type="Gene3D" id="3.90.1580.10">
    <property type="entry name" value="paralog of FGE (formylglycine-generating enzyme)"/>
    <property type="match status" value="1"/>
</dbReference>
<protein>
    <recommendedName>
        <fullName evidence="3">Sulfatase-modifying factor enzyme-like domain-containing protein</fullName>
    </recommendedName>
</protein>
<keyword evidence="5" id="KW-1185">Reference proteome</keyword>
<dbReference type="Pfam" id="PF03781">
    <property type="entry name" value="FGE-sulfatase"/>
    <property type="match status" value="1"/>
</dbReference>
<feature type="region of interest" description="Disordered" evidence="1">
    <location>
        <begin position="299"/>
        <end position="326"/>
    </location>
</feature>
<reference evidence="5" key="1">
    <citation type="submission" date="2015-10" db="EMBL/GenBank/DDBJ databases">
        <authorList>
            <person name="Luecker S."/>
            <person name="Luecker S."/>
        </authorList>
    </citation>
    <scope>NUCLEOTIDE SEQUENCE [LARGE SCALE GENOMIC DNA]</scope>
</reference>
<dbReference type="EMBL" id="CZPZ01000034">
    <property type="protein sequence ID" value="CUS39235.1"/>
    <property type="molecule type" value="Genomic_DNA"/>
</dbReference>
<evidence type="ECO:0000256" key="1">
    <source>
        <dbReference type="SAM" id="MobiDB-lite"/>
    </source>
</evidence>
<dbReference type="GO" id="GO:0120147">
    <property type="term" value="F:formylglycine-generating oxidase activity"/>
    <property type="evidence" value="ECO:0007669"/>
    <property type="project" value="TreeGrafter"/>
</dbReference>
<dbReference type="AlphaFoldDB" id="A0A0S4LNT7"/>
<evidence type="ECO:0000313" key="5">
    <source>
        <dbReference type="Proteomes" id="UP000198736"/>
    </source>
</evidence>